<evidence type="ECO:0000313" key="1">
    <source>
        <dbReference type="EMBL" id="SDC08151.1"/>
    </source>
</evidence>
<organism evidence="1 2">
    <name type="scientific">Terribacillus halophilus</name>
    <dbReference type="NCBI Taxonomy" id="361279"/>
    <lineage>
        <taxon>Bacteria</taxon>
        <taxon>Bacillati</taxon>
        <taxon>Bacillota</taxon>
        <taxon>Bacilli</taxon>
        <taxon>Bacillales</taxon>
        <taxon>Bacillaceae</taxon>
        <taxon>Terribacillus</taxon>
    </lineage>
</organism>
<dbReference type="EMBL" id="FMZB01000001">
    <property type="protein sequence ID" value="SDC08151.1"/>
    <property type="molecule type" value="Genomic_DNA"/>
</dbReference>
<proteinExistence type="predicted"/>
<gene>
    <name evidence="1" type="ORF">SAMN05421663_101343</name>
</gene>
<protein>
    <submittedName>
        <fullName evidence="1">Uncharacterized protein</fullName>
    </submittedName>
</protein>
<reference evidence="2" key="1">
    <citation type="submission" date="2016-10" db="EMBL/GenBank/DDBJ databases">
        <authorList>
            <person name="Varghese N."/>
            <person name="Submissions S."/>
        </authorList>
    </citation>
    <scope>NUCLEOTIDE SEQUENCE [LARGE SCALE GENOMIC DNA]</scope>
    <source>
        <strain evidence="2">DSM 21620</strain>
    </source>
</reference>
<name>A0A1G6IP10_9BACI</name>
<dbReference type="Proteomes" id="UP000198666">
    <property type="component" value="Unassembled WGS sequence"/>
</dbReference>
<accession>A0A1G6IP10</accession>
<keyword evidence="2" id="KW-1185">Reference proteome</keyword>
<dbReference type="AlphaFoldDB" id="A0A1G6IP10"/>
<sequence length="38" mass="4491">MINKLDETPKVIHCKDDAEFRDWLTRLSEPENEEESDG</sequence>
<evidence type="ECO:0000313" key="2">
    <source>
        <dbReference type="Proteomes" id="UP000198666"/>
    </source>
</evidence>